<dbReference type="EMBL" id="CAJNYT010001266">
    <property type="protein sequence ID" value="CAF3401751.1"/>
    <property type="molecule type" value="Genomic_DNA"/>
</dbReference>
<name>A0A818ABI3_9BILA</name>
<protein>
    <recommendedName>
        <fullName evidence="5">EGF-like domain-containing protein</fullName>
    </recommendedName>
</protein>
<accession>A0A818ABI3</accession>
<evidence type="ECO:0008006" key="5">
    <source>
        <dbReference type="Google" id="ProtNLM"/>
    </source>
</evidence>
<comment type="caution">
    <text evidence="2">The sequence shown here is derived from an EMBL/GenBank/DDBJ whole genome shotgun (WGS) entry which is preliminary data.</text>
</comment>
<keyword evidence="1" id="KW-0472">Membrane</keyword>
<gene>
    <name evidence="2" type="ORF">GRG538_LOCUS10078</name>
    <name evidence="3" type="ORF">QYT958_LOCUS5911</name>
</gene>
<keyword evidence="1" id="KW-1133">Transmembrane helix</keyword>
<sequence>MGIFVDNRSICICPNHKFGRRCLPTNALGHIHDNSTCQHGGQCIPADQYIVPEQQYHCICPQGQSICENAGQCFQDTPDGPHRSIYIFSLCYYGTRCQFRTSGLGLLLDGTLGYHMIPHVRLLDQPRIVTVSLVLTLVFRLIGYIDDILTLITFTKKTTCEIACGLYPFGSSIITILTTMVFALKFWIKGLYIKSNIFTNSMYSSRFFSHHGSMAECMCCY</sequence>
<dbReference type="AlphaFoldDB" id="A0A818ABI3"/>
<dbReference type="Proteomes" id="UP000663848">
    <property type="component" value="Unassembled WGS sequence"/>
</dbReference>
<evidence type="ECO:0000313" key="4">
    <source>
        <dbReference type="Proteomes" id="UP000663872"/>
    </source>
</evidence>
<dbReference type="EMBL" id="CAJOBR010000503">
    <property type="protein sequence ID" value="CAF4517016.1"/>
    <property type="molecule type" value="Genomic_DNA"/>
</dbReference>
<organism evidence="2 4">
    <name type="scientific">Rotaria socialis</name>
    <dbReference type="NCBI Taxonomy" id="392032"/>
    <lineage>
        <taxon>Eukaryota</taxon>
        <taxon>Metazoa</taxon>
        <taxon>Spiralia</taxon>
        <taxon>Gnathifera</taxon>
        <taxon>Rotifera</taxon>
        <taxon>Eurotatoria</taxon>
        <taxon>Bdelloidea</taxon>
        <taxon>Philodinida</taxon>
        <taxon>Philodinidae</taxon>
        <taxon>Rotaria</taxon>
    </lineage>
</organism>
<feature type="transmembrane region" description="Helical" evidence="1">
    <location>
        <begin position="165"/>
        <end position="188"/>
    </location>
</feature>
<feature type="transmembrane region" description="Helical" evidence="1">
    <location>
        <begin position="128"/>
        <end position="145"/>
    </location>
</feature>
<dbReference type="Proteomes" id="UP000663872">
    <property type="component" value="Unassembled WGS sequence"/>
</dbReference>
<keyword evidence="1" id="KW-0812">Transmembrane</keyword>
<proteinExistence type="predicted"/>
<reference evidence="2" key="1">
    <citation type="submission" date="2021-02" db="EMBL/GenBank/DDBJ databases">
        <authorList>
            <person name="Nowell W R."/>
        </authorList>
    </citation>
    <scope>NUCLEOTIDE SEQUENCE</scope>
</reference>
<evidence type="ECO:0000313" key="2">
    <source>
        <dbReference type="EMBL" id="CAF3401751.1"/>
    </source>
</evidence>
<evidence type="ECO:0000313" key="3">
    <source>
        <dbReference type="EMBL" id="CAF4517016.1"/>
    </source>
</evidence>
<evidence type="ECO:0000256" key="1">
    <source>
        <dbReference type="SAM" id="Phobius"/>
    </source>
</evidence>